<dbReference type="FunFam" id="1.20.210.10:FF:000004">
    <property type="entry name" value="Cytochrome c oxidase subunit 1"/>
    <property type="match status" value="1"/>
</dbReference>
<feature type="transmembrane region" description="Helical" evidence="17">
    <location>
        <begin position="333"/>
        <end position="354"/>
    </location>
</feature>
<feature type="transmembrane region" description="Helical" evidence="17">
    <location>
        <begin position="15"/>
        <end position="35"/>
    </location>
</feature>
<dbReference type="GO" id="GO:0020037">
    <property type="term" value="F:heme binding"/>
    <property type="evidence" value="ECO:0007669"/>
    <property type="project" value="InterPro"/>
</dbReference>
<dbReference type="GO" id="GO:0045277">
    <property type="term" value="C:respiratory chain complex IV"/>
    <property type="evidence" value="ECO:0007669"/>
    <property type="project" value="InterPro"/>
</dbReference>
<dbReference type="EMBL" id="KP691601">
    <property type="protein sequence ID" value="AJN90445.1"/>
    <property type="molecule type" value="Genomic_DNA"/>
</dbReference>
<keyword evidence="12 17" id="KW-1133">Transmembrane helix</keyword>
<dbReference type="CDD" id="cd01663">
    <property type="entry name" value="Cyt_c_Oxidase_I"/>
    <property type="match status" value="1"/>
</dbReference>
<evidence type="ECO:0000256" key="14">
    <source>
        <dbReference type="ARBA" id="ARBA00023008"/>
    </source>
</evidence>
<keyword evidence="5 16" id="KW-0813">Transport</keyword>
<dbReference type="InterPro" id="IPR023615">
    <property type="entry name" value="Cyt_c_Oxase_su1_BS"/>
</dbReference>
<evidence type="ECO:0000256" key="3">
    <source>
        <dbReference type="ARBA" id="ARBA00009578"/>
    </source>
</evidence>
<evidence type="ECO:0000256" key="4">
    <source>
        <dbReference type="ARBA" id="ARBA00011164"/>
    </source>
</evidence>
<dbReference type="InterPro" id="IPR000883">
    <property type="entry name" value="Cyt_C_Oxase_1"/>
</dbReference>
<dbReference type="PROSITE" id="PS50855">
    <property type="entry name" value="COX1"/>
    <property type="match status" value="1"/>
</dbReference>
<comment type="subunit">
    <text evidence="4">Component of the cytochrome c oxidase (complex IV, CIV), a multisubunit enzyme composed of a catalytic core of 3 subunits and several supernumerary subunits. The complex exists as a monomer or a dimer and forms supercomplexes (SCs) in the inner mitochondrial membrane with ubiquinol-cytochrome c oxidoreductase (cytochrome b-c1 complex, complex III, CIII).</text>
</comment>
<keyword evidence="9 16" id="KW-0479">Metal-binding</keyword>
<evidence type="ECO:0000256" key="10">
    <source>
        <dbReference type="ARBA" id="ARBA00022967"/>
    </source>
</evidence>
<feature type="transmembrane region" description="Helical" evidence="17">
    <location>
        <begin position="56"/>
        <end position="75"/>
    </location>
</feature>
<comment type="similarity">
    <text evidence="3 16">Belongs to the heme-copper respiratory oxidase family.</text>
</comment>
<dbReference type="PANTHER" id="PTHR10422">
    <property type="entry name" value="CYTOCHROME C OXIDASE SUBUNIT 1"/>
    <property type="match status" value="1"/>
</dbReference>
<dbReference type="SUPFAM" id="SSF81442">
    <property type="entry name" value="Cytochrome c oxidase subunit I-like"/>
    <property type="match status" value="1"/>
</dbReference>
<dbReference type="Gene3D" id="1.20.210.10">
    <property type="entry name" value="Cytochrome c oxidase-like, subunit I domain"/>
    <property type="match status" value="1"/>
</dbReference>
<dbReference type="PROSITE" id="PS00077">
    <property type="entry name" value="COX1_CUB"/>
    <property type="match status" value="1"/>
</dbReference>
<keyword evidence="7 16" id="KW-0679">Respiratory chain</keyword>
<name>A0A0C5BWI3_DUNSA</name>
<feature type="transmembrane region" description="Helical" evidence="17">
    <location>
        <begin position="374"/>
        <end position="395"/>
    </location>
</feature>
<feature type="transmembrane region" description="Helical" evidence="17">
    <location>
        <begin position="262"/>
        <end position="285"/>
    </location>
</feature>
<keyword evidence="10" id="KW-1278">Translocase</keyword>
<accession>A0A0C5BWI3</accession>
<comment type="catalytic activity">
    <reaction evidence="16">
        <text>4 Fe(II)-[cytochrome c] + O2 + 8 H(+)(in) = 4 Fe(III)-[cytochrome c] + 2 H2O + 4 H(+)(out)</text>
        <dbReference type="Rhea" id="RHEA:11436"/>
        <dbReference type="Rhea" id="RHEA-COMP:10350"/>
        <dbReference type="Rhea" id="RHEA-COMP:14399"/>
        <dbReference type="ChEBI" id="CHEBI:15377"/>
        <dbReference type="ChEBI" id="CHEBI:15378"/>
        <dbReference type="ChEBI" id="CHEBI:15379"/>
        <dbReference type="ChEBI" id="CHEBI:29033"/>
        <dbReference type="ChEBI" id="CHEBI:29034"/>
        <dbReference type="EC" id="7.1.1.9"/>
    </reaction>
</comment>
<evidence type="ECO:0000313" key="19">
    <source>
        <dbReference type="EMBL" id="AJN90445.1"/>
    </source>
</evidence>
<keyword evidence="8 16" id="KW-0812">Transmembrane</keyword>
<reference evidence="19" key="1">
    <citation type="journal article" date="2015" name="Genome Biol. Evol.">
        <title>Massive and widespread organelle genomic expansion in the green algal genus Dunaliella.</title>
        <authorList>
            <person name="Del Vasto M."/>
            <person name="Figueroa-Martinez F."/>
            <person name="Featherston J."/>
            <person name="Gonzalez M.A."/>
            <person name="Reyes-Prieto A."/>
            <person name="Durand P.M."/>
            <person name="Smith D.R."/>
        </authorList>
    </citation>
    <scope>NUCLEOTIDE SEQUENCE</scope>
    <source>
        <strain evidence="19">CCM-UDEC 001</strain>
    </source>
</reference>
<dbReference type="GO" id="GO:0004129">
    <property type="term" value="F:cytochrome-c oxidase activity"/>
    <property type="evidence" value="ECO:0007669"/>
    <property type="project" value="UniProtKB-EC"/>
</dbReference>
<comment type="function">
    <text evidence="16">Component of the cytochrome c oxidase, the last enzyme in the mitochondrial electron transport chain which drives oxidative phosphorylation. The respiratory chain contains 3 multisubunit complexes succinate dehydrogenase (complex II, CII), ubiquinol-cytochrome c oxidoreductase (cytochrome b-c1 complex, complex III, CIII) and cytochrome c oxidase (complex IV, CIV), that cooperate to transfer electrons derived from NADH and succinate to molecular oxygen, creating an electrochemical gradient over the inner membrane that drives transmembrane transport and the ATP synthase. Cytochrome c oxidase is the component of the respiratory chain that catalyzes the reduction of oxygen to water. Electrons originating from reduced cytochrome c in the intermembrane space (IMS) are transferred via the dinuclear copper A center (CU(A)) of subunit 2 and heme A of subunit 1 to the active site in subunit 1, a binuclear center (BNC) formed by heme A3 and copper B (CU(B)). The BNC reduces molecular oxygen to 2 water molecules using 4 electrons from cytochrome c in the IMS and 4 protons from the mitochondrial matrix.</text>
</comment>
<feature type="domain" description="Cytochrome oxidase subunit I profile" evidence="18">
    <location>
        <begin position="1"/>
        <end position="505"/>
    </location>
</feature>
<dbReference type="Pfam" id="PF00115">
    <property type="entry name" value="COX1"/>
    <property type="match status" value="1"/>
</dbReference>
<evidence type="ECO:0000256" key="5">
    <source>
        <dbReference type="ARBA" id="ARBA00022448"/>
    </source>
</evidence>
<evidence type="ECO:0000256" key="13">
    <source>
        <dbReference type="ARBA" id="ARBA00023004"/>
    </source>
</evidence>
<evidence type="ECO:0000256" key="6">
    <source>
        <dbReference type="ARBA" id="ARBA00022617"/>
    </source>
</evidence>
<keyword evidence="15 16" id="KW-0472">Membrane</keyword>
<feature type="transmembrane region" description="Helical" evidence="17">
    <location>
        <begin position="149"/>
        <end position="169"/>
    </location>
</feature>
<evidence type="ECO:0000256" key="2">
    <source>
        <dbReference type="ARBA" id="ARBA00004673"/>
    </source>
</evidence>
<evidence type="ECO:0000256" key="8">
    <source>
        <dbReference type="ARBA" id="ARBA00022692"/>
    </source>
</evidence>
<gene>
    <name evidence="19" type="primary">cox1</name>
</gene>
<dbReference type="GO" id="GO:0046872">
    <property type="term" value="F:metal ion binding"/>
    <property type="evidence" value="ECO:0007669"/>
    <property type="project" value="UniProtKB-KW"/>
</dbReference>
<dbReference type="InterPro" id="IPR033944">
    <property type="entry name" value="Cyt_c_oxase_su1_dom"/>
</dbReference>
<evidence type="ECO:0000256" key="11">
    <source>
        <dbReference type="ARBA" id="ARBA00022982"/>
    </source>
</evidence>
<evidence type="ECO:0000259" key="18">
    <source>
        <dbReference type="PROSITE" id="PS50855"/>
    </source>
</evidence>
<keyword evidence="16 19" id="KW-0496">Mitochondrion</keyword>
<feature type="transmembrane region" description="Helical" evidence="17">
    <location>
        <begin position="407"/>
        <end position="431"/>
    </location>
</feature>
<keyword evidence="6 16" id="KW-0349">Heme</keyword>
<feature type="transmembrane region" description="Helical" evidence="17">
    <location>
        <begin position="443"/>
        <end position="464"/>
    </location>
</feature>
<comment type="subcellular location">
    <subcellularLocation>
        <location evidence="1">Membrane</location>
        <topology evidence="1">Multi-pass membrane protein</topology>
    </subcellularLocation>
    <subcellularLocation>
        <location evidence="16">Mitochondrion inner membrane</location>
        <topology evidence="16">Multi-pass membrane protein</topology>
    </subcellularLocation>
</comment>
<dbReference type="PANTHER" id="PTHR10422:SF18">
    <property type="entry name" value="CYTOCHROME C OXIDASE SUBUNIT 1"/>
    <property type="match status" value="1"/>
</dbReference>
<geneLocation type="mitochondrion" evidence="19"/>
<evidence type="ECO:0000256" key="15">
    <source>
        <dbReference type="ARBA" id="ARBA00023136"/>
    </source>
</evidence>
<organism evidence="19">
    <name type="scientific">Dunaliella salina</name>
    <name type="common">Green alga</name>
    <name type="synonym">Protococcus salinus</name>
    <dbReference type="NCBI Taxonomy" id="3046"/>
    <lineage>
        <taxon>Eukaryota</taxon>
        <taxon>Viridiplantae</taxon>
        <taxon>Chlorophyta</taxon>
        <taxon>core chlorophytes</taxon>
        <taxon>Chlorophyceae</taxon>
        <taxon>CS clade</taxon>
        <taxon>Chlamydomonadales</taxon>
        <taxon>Dunaliellaceae</taxon>
        <taxon>Dunaliella</taxon>
    </lineage>
</organism>
<feature type="transmembrane region" description="Helical" evidence="17">
    <location>
        <begin position="109"/>
        <end position="129"/>
    </location>
</feature>
<keyword evidence="16" id="KW-0999">Mitochondrion inner membrane</keyword>
<dbReference type="InterPro" id="IPR023616">
    <property type="entry name" value="Cyt_c_oxase-like_su1_dom"/>
</dbReference>
<dbReference type="InterPro" id="IPR036927">
    <property type="entry name" value="Cyt_c_oxase-like_su1_sf"/>
</dbReference>
<keyword evidence="14 16" id="KW-0186">Copper</keyword>
<dbReference type="AlphaFoldDB" id="A0A0C5BWI3"/>
<comment type="pathway">
    <text evidence="2 16">Energy metabolism; oxidative phosphorylation.</text>
</comment>
<dbReference type="GO" id="GO:0006123">
    <property type="term" value="P:mitochondrial electron transport, cytochrome c to oxygen"/>
    <property type="evidence" value="ECO:0007669"/>
    <property type="project" value="TreeGrafter"/>
</dbReference>
<protein>
    <recommendedName>
        <fullName evidence="16">Cytochrome c oxidase subunit 1</fullName>
        <ecNumber evidence="16">7.1.1.9</ecNumber>
    </recommendedName>
</protein>
<evidence type="ECO:0000256" key="7">
    <source>
        <dbReference type="ARBA" id="ARBA00022660"/>
    </source>
</evidence>
<dbReference type="GO" id="GO:0015990">
    <property type="term" value="P:electron transport coupled proton transport"/>
    <property type="evidence" value="ECO:0007669"/>
    <property type="project" value="TreeGrafter"/>
</dbReference>
<keyword evidence="13 16" id="KW-0408">Iron</keyword>
<dbReference type="PRINTS" id="PR01165">
    <property type="entry name" value="CYCOXIDASEI"/>
</dbReference>
<proteinExistence type="inferred from homology"/>
<evidence type="ECO:0000256" key="1">
    <source>
        <dbReference type="ARBA" id="ARBA00004141"/>
    </source>
</evidence>
<sequence>MSRWLFSVSHKDIGILYLSFALFAGLVGTSLSMFIRLELGLAGRGLLDGAGQLYNVIITSHGIIMLLFMVMPALFGGFGNWLVPIMIGAPDVAFPRLNNISFWLNPPAFFLLILSTLVEQGAGLGWTAYPPLSIQHSGAAVDLAILSLHLNGMSSILGSINLLVTVAGMRSAGMKANQIPLFVWSVVFTAILVILSVPVLAAALVMLLTDRNLNTAYFCESGDLVLYQHLFGFFGHPEVYILILPAFGIVSHVVSFFSQKPVFGVTGMIAAMGAITTLGFIVWAHHMFTVGLDLDTIAYFTSATMIIAVPTGMKIFSWLATIYSGRTWFATPMLFALGFIALFTIGGVTGVVLANAGVDLLVHDTYYVVAHFHYVLSMGAVFGIFAGLYFWLSLMTGLSYNEARGQLHFYLLFIGVNLTFFPMHMLGLAGAPRRVFDHPDSFAGWNALASYGSIISFLSVLLLAGPISLVPQHKDTVTPSTAESLEWLLPATPANHTFNQLPVLRTTIVH</sequence>
<evidence type="ECO:0000256" key="17">
    <source>
        <dbReference type="SAM" id="Phobius"/>
    </source>
</evidence>
<feature type="transmembrane region" description="Helical" evidence="17">
    <location>
        <begin position="181"/>
        <end position="208"/>
    </location>
</feature>
<evidence type="ECO:0000256" key="16">
    <source>
        <dbReference type="RuleBase" id="RU000369"/>
    </source>
</evidence>
<feature type="transmembrane region" description="Helical" evidence="17">
    <location>
        <begin position="297"/>
        <end position="321"/>
    </location>
</feature>
<evidence type="ECO:0000256" key="12">
    <source>
        <dbReference type="ARBA" id="ARBA00022989"/>
    </source>
</evidence>
<dbReference type="GO" id="GO:0005743">
    <property type="term" value="C:mitochondrial inner membrane"/>
    <property type="evidence" value="ECO:0007669"/>
    <property type="project" value="UniProtKB-SubCell"/>
</dbReference>
<dbReference type="EC" id="7.1.1.9" evidence="16"/>
<keyword evidence="11 16" id="KW-0249">Electron transport</keyword>
<feature type="transmembrane region" description="Helical" evidence="17">
    <location>
        <begin position="239"/>
        <end position="257"/>
    </location>
</feature>
<evidence type="ECO:0000256" key="9">
    <source>
        <dbReference type="ARBA" id="ARBA00022723"/>
    </source>
</evidence>
<dbReference type="UniPathway" id="UPA00705"/>